<accession>X1M4A9</accession>
<gene>
    <name evidence="1" type="ORF">S06H3_19855</name>
</gene>
<sequence>MSRLADAPRLSTITIDQNDNFQRGLRDKLLAYDNWLNVLLVELRYFTQLEAANIDVNTVGGDFEIPAV</sequence>
<proteinExistence type="predicted"/>
<protein>
    <submittedName>
        <fullName evidence="1">Uncharacterized protein</fullName>
    </submittedName>
</protein>
<dbReference type="EMBL" id="BARV01010216">
    <property type="protein sequence ID" value="GAI09475.1"/>
    <property type="molecule type" value="Genomic_DNA"/>
</dbReference>
<reference evidence="1" key="1">
    <citation type="journal article" date="2014" name="Front. Microbiol.">
        <title>High frequency of phylogenetically diverse reductive dehalogenase-homologous genes in deep subseafloor sedimentary metagenomes.</title>
        <authorList>
            <person name="Kawai M."/>
            <person name="Futagami T."/>
            <person name="Toyoda A."/>
            <person name="Takaki Y."/>
            <person name="Nishi S."/>
            <person name="Hori S."/>
            <person name="Arai W."/>
            <person name="Tsubouchi T."/>
            <person name="Morono Y."/>
            <person name="Uchiyama I."/>
            <person name="Ito T."/>
            <person name="Fujiyama A."/>
            <person name="Inagaki F."/>
            <person name="Takami H."/>
        </authorList>
    </citation>
    <scope>NUCLEOTIDE SEQUENCE</scope>
    <source>
        <strain evidence="1">Expedition CK06-06</strain>
    </source>
</reference>
<comment type="caution">
    <text evidence="1">The sequence shown here is derived from an EMBL/GenBank/DDBJ whole genome shotgun (WGS) entry which is preliminary data.</text>
</comment>
<organism evidence="1">
    <name type="scientific">marine sediment metagenome</name>
    <dbReference type="NCBI Taxonomy" id="412755"/>
    <lineage>
        <taxon>unclassified sequences</taxon>
        <taxon>metagenomes</taxon>
        <taxon>ecological metagenomes</taxon>
    </lineage>
</organism>
<dbReference type="AlphaFoldDB" id="X1M4A9"/>
<name>X1M4A9_9ZZZZ</name>
<evidence type="ECO:0000313" key="1">
    <source>
        <dbReference type="EMBL" id="GAI09475.1"/>
    </source>
</evidence>